<reference evidence="2 3" key="1">
    <citation type="submission" date="2016-10" db="EMBL/GenBank/DDBJ databases">
        <authorList>
            <person name="de Groot N.N."/>
        </authorList>
    </citation>
    <scope>NUCLEOTIDE SEQUENCE [LARGE SCALE GENOMIC DNA]</scope>
    <source>
        <strain evidence="2 3">CGMCC 1.10076</strain>
    </source>
</reference>
<dbReference type="OrthoDB" id="1421172at2"/>
<dbReference type="Proteomes" id="UP000199580">
    <property type="component" value="Unassembled WGS sequence"/>
</dbReference>
<evidence type="ECO:0000313" key="2">
    <source>
        <dbReference type="EMBL" id="SDK44075.1"/>
    </source>
</evidence>
<dbReference type="RefSeq" id="WP_091398223.1">
    <property type="nucleotide sequence ID" value="NZ_BKAI01000012.1"/>
</dbReference>
<sequence>MINPSANGWIDKFFFEQQSKPYANADADLFYTRVRETGFIYGHIIGFTSEIPIASDQWLRDEISKLALLNSLYQIFCITTKQNTPEIFVKKAVAFYDEMHPQGFNFFKKVLPVHSAAATLEKIIDDRVQTNDNIISKNFSHIVTNALLFVDVLAFQRYLILGEIPEKYLKKIEETIVSIVTLALKTKTNKSQHDDLLIRLFEASVRYSKFSKVNILNLETLELSYFEYPLEKYYLLDMAGLALWSDGIVENEEAYFLHVLARNMNISEEFVSESIISTHDFISKHRKQIPYFNYSNPVKHFYDQTTQLVVTLINRNKKRLIKEISESKELMVLLAATTTRDLDKSEKKKVKKQLLDICKSIPSLTIFLIPGGSLLLPILVKFIPQMLPSSFNENLNEE</sequence>
<protein>
    <submittedName>
        <fullName evidence="2">LETM1-like protein</fullName>
    </submittedName>
</protein>
<dbReference type="Pfam" id="PF07766">
    <property type="entry name" value="LETM1_RBD"/>
    <property type="match status" value="1"/>
</dbReference>
<evidence type="ECO:0000313" key="3">
    <source>
        <dbReference type="Proteomes" id="UP000199580"/>
    </source>
</evidence>
<organism evidence="2 3">
    <name type="scientific">Flavobacterium noncentrifugens</name>
    <dbReference type="NCBI Taxonomy" id="1128970"/>
    <lineage>
        <taxon>Bacteria</taxon>
        <taxon>Pseudomonadati</taxon>
        <taxon>Bacteroidota</taxon>
        <taxon>Flavobacteriia</taxon>
        <taxon>Flavobacteriales</taxon>
        <taxon>Flavobacteriaceae</taxon>
        <taxon>Flavobacterium</taxon>
    </lineage>
</organism>
<proteinExistence type="predicted"/>
<name>A0A1G9BYQ9_9FLAO</name>
<dbReference type="GO" id="GO:0043022">
    <property type="term" value="F:ribosome binding"/>
    <property type="evidence" value="ECO:0007669"/>
    <property type="project" value="InterPro"/>
</dbReference>
<feature type="domain" description="Letm1 RBD" evidence="1">
    <location>
        <begin position="342"/>
        <end position="396"/>
    </location>
</feature>
<dbReference type="AlphaFoldDB" id="A0A1G9BYQ9"/>
<accession>A0A1G9BYQ9</accession>
<evidence type="ECO:0000259" key="1">
    <source>
        <dbReference type="Pfam" id="PF07766"/>
    </source>
</evidence>
<keyword evidence="3" id="KW-1185">Reference proteome</keyword>
<dbReference type="EMBL" id="FNEZ01000006">
    <property type="protein sequence ID" value="SDK44075.1"/>
    <property type="molecule type" value="Genomic_DNA"/>
</dbReference>
<dbReference type="NCBIfam" id="NF040639">
    <property type="entry name" value="LETM1_rel_film"/>
    <property type="match status" value="1"/>
</dbReference>
<gene>
    <name evidence="2" type="ORF">SAMN04487935_3389</name>
</gene>
<dbReference type="STRING" id="1128970.SAMN04487935_3389"/>
<dbReference type="InterPro" id="IPR033122">
    <property type="entry name" value="LETM1-like_RBD"/>
</dbReference>